<dbReference type="CDD" id="cd08442">
    <property type="entry name" value="PBP2_YofA_SoxR_like"/>
    <property type="match status" value="1"/>
</dbReference>
<keyword evidence="3" id="KW-0238">DNA-binding</keyword>
<evidence type="ECO:0000313" key="7">
    <source>
        <dbReference type="Proteomes" id="UP000071859"/>
    </source>
</evidence>
<gene>
    <name evidence="6" type="ORF">AWB78_07226</name>
</gene>
<accession>A0A158EF10</accession>
<evidence type="ECO:0000256" key="3">
    <source>
        <dbReference type="ARBA" id="ARBA00023125"/>
    </source>
</evidence>
<evidence type="ECO:0000256" key="1">
    <source>
        <dbReference type="ARBA" id="ARBA00009437"/>
    </source>
</evidence>
<dbReference type="AlphaFoldDB" id="A0A158EF10"/>
<dbReference type="EMBL" id="FCOX02000071">
    <property type="protein sequence ID" value="SAL04976.1"/>
    <property type="molecule type" value="Genomic_DNA"/>
</dbReference>
<dbReference type="OrthoDB" id="464481at2"/>
<feature type="domain" description="HTH lysR-type" evidence="5">
    <location>
        <begin position="1"/>
        <end position="58"/>
    </location>
</feature>
<dbReference type="GO" id="GO:0003700">
    <property type="term" value="F:DNA-binding transcription factor activity"/>
    <property type="evidence" value="ECO:0007669"/>
    <property type="project" value="InterPro"/>
</dbReference>
<comment type="caution">
    <text evidence="6">The sequence shown here is derived from an EMBL/GenBank/DDBJ whole genome shotgun (WGS) entry which is preliminary data.</text>
</comment>
<evidence type="ECO:0000256" key="4">
    <source>
        <dbReference type="ARBA" id="ARBA00023163"/>
    </source>
</evidence>
<keyword evidence="2" id="KW-0805">Transcription regulation</keyword>
<sequence>MELRHLKIFCAVAETGSFTAAAEKVHNVQSNVTMRIKELESELGQQLFVRSKGGVVLTSAGHTFLGYARRVLQLMDESRSAMLDATTPKGPLRLGSMETTAAIRLPKVLAKYHKKYPQVQLSLITGTTSELIKAVENHRLDGAFVGGFHQNAALHQEEVFREELALLSSVQFRSLDQLIEQISRQTVLLFRTGCFYRSTLEQWFYQSGLIPGQIMELGTLDGIMSCVAAGMGITLLPKAVVERHVSRRSVRCHALPPAFANVTTVFIRNQDAVVTPALSALLALAHEQFGNGMEASNIGSELTLADSVNV</sequence>
<dbReference type="Gene3D" id="1.10.10.10">
    <property type="entry name" value="Winged helix-like DNA-binding domain superfamily/Winged helix DNA-binding domain"/>
    <property type="match status" value="1"/>
</dbReference>
<organism evidence="6 7">
    <name type="scientific">Caballeronia calidae</name>
    <dbReference type="NCBI Taxonomy" id="1777139"/>
    <lineage>
        <taxon>Bacteria</taxon>
        <taxon>Pseudomonadati</taxon>
        <taxon>Pseudomonadota</taxon>
        <taxon>Betaproteobacteria</taxon>
        <taxon>Burkholderiales</taxon>
        <taxon>Burkholderiaceae</taxon>
        <taxon>Caballeronia</taxon>
    </lineage>
</organism>
<dbReference type="GO" id="GO:0000976">
    <property type="term" value="F:transcription cis-regulatory region binding"/>
    <property type="evidence" value="ECO:0007669"/>
    <property type="project" value="TreeGrafter"/>
</dbReference>
<evidence type="ECO:0000259" key="5">
    <source>
        <dbReference type="PROSITE" id="PS50931"/>
    </source>
</evidence>
<reference evidence="6" key="1">
    <citation type="submission" date="2016-01" db="EMBL/GenBank/DDBJ databases">
        <authorList>
            <person name="Peeters C."/>
        </authorList>
    </citation>
    <scope>NUCLEOTIDE SEQUENCE</scope>
    <source>
        <strain evidence="6">LMG 29321</strain>
    </source>
</reference>
<dbReference type="PANTHER" id="PTHR30126">
    <property type="entry name" value="HTH-TYPE TRANSCRIPTIONAL REGULATOR"/>
    <property type="match status" value="1"/>
</dbReference>
<dbReference type="PRINTS" id="PR00039">
    <property type="entry name" value="HTHLYSR"/>
</dbReference>
<dbReference type="InterPro" id="IPR036390">
    <property type="entry name" value="WH_DNA-bd_sf"/>
</dbReference>
<dbReference type="InterPro" id="IPR000847">
    <property type="entry name" value="LysR_HTH_N"/>
</dbReference>
<protein>
    <submittedName>
        <fullName evidence="6">LysR family transcriptional regulator</fullName>
    </submittedName>
</protein>
<dbReference type="Proteomes" id="UP000071859">
    <property type="component" value="Unassembled WGS sequence"/>
</dbReference>
<dbReference type="FunFam" id="1.10.10.10:FF:000001">
    <property type="entry name" value="LysR family transcriptional regulator"/>
    <property type="match status" value="1"/>
</dbReference>
<dbReference type="Pfam" id="PF00126">
    <property type="entry name" value="HTH_1"/>
    <property type="match status" value="1"/>
</dbReference>
<proteinExistence type="inferred from homology"/>
<dbReference type="SUPFAM" id="SSF46785">
    <property type="entry name" value="Winged helix' DNA-binding domain"/>
    <property type="match status" value="1"/>
</dbReference>
<name>A0A158EF10_9BURK</name>
<dbReference type="SUPFAM" id="SSF53850">
    <property type="entry name" value="Periplasmic binding protein-like II"/>
    <property type="match status" value="1"/>
</dbReference>
<dbReference type="InterPro" id="IPR036388">
    <property type="entry name" value="WH-like_DNA-bd_sf"/>
</dbReference>
<dbReference type="PANTHER" id="PTHR30126:SF40">
    <property type="entry name" value="HTH-TYPE TRANSCRIPTIONAL REGULATOR GLTR"/>
    <property type="match status" value="1"/>
</dbReference>
<keyword evidence="7" id="KW-1185">Reference proteome</keyword>
<dbReference type="RefSeq" id="WP_062611337.1">
    <property type="nucleotide sequence ID" value="NZ_FCOX02000071.1"/>
</dbReference>
<evidence type="ECO:0000256" key="2">
    <source>
        <dbReference type="ARBA" id="ARBA00023015"/>
    </source>
</evidence>
<keyword evidence="4" id="KW-0804">Transcription</keyword>
<dbReference type="PROSITE" id="PS50931">
    <property type="entry name" value="HTH_LYSR"/>
    <property type="match status" value="1"/>
</dbReference>
<evidence type="ECO:0000313" key="6">
    <source>
        <dbReference type="EMBL" id="SAL04976.1"/>
    </source>
</evidence>
<comment type="similarity">
    <text evidence="1">Belongs to the LysR transcriptional regulatory family.</text>
</comment>
<dbReference type="Pfam" id="PF03466">
    <property type="entry name" value="LysR_substrate"/>
    <property type="match status" value="1"/>
</dbReference>
<dbReference type="InterPro" id="IPR005119">
    <property type="entry name" value="LysR_subst-bd"/>
</dbReference>
<dbReference type="Gene3D" id="3.40.190.290">
    <property type="match status" value="1"/>
</dbReference>